<dbReference type="GO" id="GO:0016740">
    <property type="term" value="F:transferase activity"/>
    <property type="evidence" value="ECO:0007669"/>
    <property type="project" value="UniProtKB-KW"/>
</dbReference>
<dbReference type="Gene3D" id="3.40.50.2000">
    <property type="entry name" value="Glycogen Phosphorylase B"/>
    <property type="match status" value="1"/>
</dbReference>
<evidence type="ECO:0000313" key="2">
    <source>
        <dbReference type="EMBL" id="GGD06282.1"/>
    </source>
</evidence>
<evidence type="ECO:0000256" key="1">
    <source>
        <dbReference type="SAM" id="MobiDB-lite"/>
    </source>
</evidence>
<dbReference type="SUPFAM" id="SSF53756">
    <property type="entry name" value="UDP-Glycosyltransferase/glycogen phosphorylase"/>
    <property type="match status" value="1"/>
</dbReference>
<dbReference type="Proteomes" id="UP000613160">
    <property type="component" value="Unassembled WGS sequence"/>
</dbReference>
<organism evidence="2 3">
    <name type="scientific">Aureimonas glaciei</name>
    <dbReference type="NCBI Taxonomy" id="1776957"/>
    <lineage>
        <taxon>Bacteria</taxon>
        <taxon>Pseudomonadati</taxon>
        <taxon>Pseudomonadota</taxon>
        <taxon>Alphaproteobacteria</taxon>
        <taxon>Hyphomicrobiales</taxon>
        <taxon>Aurantimonadaceae</taxon>
        <taxon>Aureimonas</taxon>
    </lineage>
</organism>
<evidence type="ECO:0000313" key="3">
    <source>
        <dbReference type="Proteomes" id="UP000613160"/>
    </source>
</evidence>
<name>A0A916XTC6_9HYPH</name>
<sequence>MHLLFISSLLPDGNAASGFELANRAIVEEYRRQGVRLTLAGFRRPGSAAAAPGDIDLGELAIENAAVGRGRKLAWLAHALWAGLPISAAKLAVLDPRILRRRLAAAGPFDGYVLNSVQMPIAYPFLLADRPSVFIAHNVEHLSAEENARDARSWAARLLYRREARLLAISERRICGRAAVIHPLSRDDQRLLGLGQHPACHPLALSIGRSTLPDTGRRTQDIGLIGTWSWAPNRRGLDWFVEEVVKLLPADLRIAIAGRFDGPPPPAPANVRFVGRVEDAQAFIKASHVVALATRGGTGVQLKTIETFEEGMPAVATRAALRGVDHTPDNVRVADEAKDFAAALVAMVAGARAGTVRRGNGFAFMLGQRHALSAAVRRGLADLTALLEPAGRPLPPARTDDVGADTDGSVPAGMMRR</sequence>
<reference evidence="2" key="2">
    <citation type="submission" date="2020-09" db="EMBL/GenBank/DDBJ databases">
        <authorList>
            <person name="Sun Q."/>
            <person name="Zhou Y."/>
        </authorList>
    </citation>
    <scope>NUCLEOTIDE SEQUENCE</scope>
    <source>
        <strain evidence="2">CGMCC 1.15493</strain>
    </source>
</reference>
<protein>
    <submittedName>
        <fullName evidence="2">Glycosyl transferase</fullName>
    </submittedName>
</protein>
<feature type="region of interest" description="Disordered" evidence="1">
    <location>
        <begin position="390"/>
        <end position="417"/>
    </location>
</feature>
<dbReference type="EMBL" id="BMJJ01000001">
    <property type="protein sequence ID" value="GGD06282.1"/>
    <property type="molecule type" value="Genomic_DNA"/>
</dbReference>
<keyword evidence="3" id="KW-1185">Reference proteome</keyword>
<gene>
    <name evidence="2" type="ORF">GCM10011335_06530</name>
</gene>
<proteinExistence type="predicted"/>
<dbReference type="RefSeq" id="WP_188849102.1">
    <property type="nucleotide sequence ID" value="NZ_BMJJ01000001.1"/>
</dbReference>
<dbReference type="Pfam" id="PF13692">
    <property type="entry name" value="Glyco_trans_1_4"/>
    <property type="match status" value="1"/>
</dbReference>
<keyword evidence="2" id="KW-0808">Transferase</keyword>
<accession>A0A916XTC6</accession>
<dbReference type="AlphaFoldDB" id="A0A916XTC6"/>
<reference evidence="2" key="1">
    <citation type="journal article" date="2014" name="Int. J. Syst. Evol. Microbiol.">
        <title>Complete genome sequence of Corynebacterium casei LMG S-19264T (=DSM 44701T), isolated from a smear-ripened cheese.</title>
        <authorList>
            <consortium name="US DOE Joint Genome Institute (JGI-PGF)"/>
            <person name="Walter F."/>
            <person name="Albersmeier A."/>
            <person name="Kalinowski J."/>
            <person name="Ruckert C."/>
        </authorList>
    </citation>
    <scope>NUCLEOTIDE SEQUENCE</scope>
    <source>
        <strain evidence="2">CGMCC 1.15493</strain>
    </source>
</reference>
<comment type="caution">
    <text evidence="2">The sequence shown here is derived from an EMBL/GenBank/DDBJ whole genome shotgun (WGS) entry which is preliminary data.</text>
</comment>